<keyword evidence="2" id="KW-1185">Reference proteome</keyword>
<comment type="caution">
    <text evidence="1">The sequence shown here is derived from an EMBL/GenBank/DDBJ whole genome shotgun (WGS) entry which is preliminary data.</text>
</comment>
<evidence type="ECO:0000313" key="1">
    <source>
        <dbReference type="EMBL" id="TNN19047.1"/>
    </source>
</evidence>
<dbReference type="Proteomes" id="UP000311919">
    <property type="component" value="Unassembled WGS sequence"/>
</dbReference>
<sequence>MFTDHKQLTFFMKPPSDKYSPRESRYLDYTSQFSTDMQHISGVKNVVADALLRIHSLNRIQGIDLVELARLQNEDNDLHHELSTTTLKLQTKTIGKGTARPIVLRSYL</sequence>
<dbReference type="STRING" id="6182.A0A4Z2DRM0"/>
<organism evidence="1 2">
    <name type="scientific">Schistosoma japonicum</name>
    <name type="common">Blood fluke</name>
    <dbReference type="NCBI Taxonomy" id="6182"/>
    <lineage>
        <taxon>Eukaryota</taxon>
        <taxon>Metazoa</taxon>
        <taxon>Spiralia</taxon>
        <taxon>Lophotrochozoa</taxon>
        <taxon>Platyhelminthes</taxon>
        <taxon>Trematoda</taxon>
        <taxon>Digenea</taxon>
        <taxon>Strigeidida</taxon>
        <taxon>Schistosomatoidea</taxon>
        <taxon>Schistosomatidae</taxon>
        <taxon>Schistosoma</taxon>
    </lineage>
</organism>
<reference evidence="1 2" key="1">
    <citation type="submission" date="2019-03" db="EMBL/GenBank/DDBJ databases">
        <title>An improved genome assembly of the fluke Schistosoma japonicum.</title>
        <authorList>
            <person name="Hu W."/>
            <person name="Luo F."/>
            <person name="Yin M."/>
            <person name="Mo X."/>
            <person name="Sun C."/>
            <person name="Wu Q."/>
            <person name="Zhu B."/>
            <person name="Xiang M."/>
            <person name="Wang J."/>
            <person name="Wang Y."/>
            <person name="Zhang T."/>
            <person name="Xu B."/>
            <person name="Zheng H."/>
            <person name="Feng Z."/>
        </authorList>
    </citation>
    <scope>NUCLEOTIDE SEQUENCE [LARGE SCALE GENOMIC DNA]</scope>
    <source>
        <strain evidence="1">HuSjv2</strain>
        <tissue evidence="1">Worms</tissue>
    </source>
</reference>
<dbReference type="OrthoDB" id="6279772at2759"/>
<name>A0A4Z2DRM0_SCHJA</name>
<dbReference type="AlphaFoldDB" id="A0A4Z2DRM0"/>
<accession>A0A4Z2DRM0</accession>
<gene>
    <name evidence="1" type="ORF">EWB00_009466</name>
</gene>
<proteinExistence type="predicted"/>
<dbReference type="EMBL" id="SKCS01000056">
    <property type="protein sequence ID" value="TNN19047.1"/>
    <property type="molecule type" value="Genomic_DNA"/>
</dbReference>
<evidence type="ECO:0000313" key="2">
    <source>
        <dbReference type="Proteomes" id="UP000311919"/>
    </source>
</evidence>
<protein>
    <submittedName>
        <fullName evidence="1">Pol polyprotein</fullName>
    </submittedName>
</protein>